<evidence type="ECO:0000313" key="2">
    <source>
        <dbReference type="Proteomes" id="UP000736335"/>
    </source>
</evidence>
<sequence length="370" mass="42058">MPEERCSLTIPLLHALSPGPGRDHELIGKVDYECLPFEFIMVSDLKQAIINHLHMTDPNFRTLRILMTIYRLEPRRPAREIEDFDLDYLRKNARMLAGSFRAVANPNIEQNILVRVVTMPLFDVDCVLFKKEGPSYTCFANYSIQAPPNVTVREVLELLKEQASVLPQSTSVTYYGILGAHQGIGKKTVKEARERLPLDDTSVRDHRSLLLGSCLEEGSVLGIVFRPRATTHAREKIAECGRESVPPSEDAVHTQRIITQKHIDAIYNERPGRKSGLPNAIYHPVFANFLSRAFGDLEGDEATLRKTSLFINASHDYYPTEEKRIAALQSSLKSFLHDTVLTETILKFEKRVIPDGVIQVKLPRYPQWER</sequence>
<dbReference type="Proteomes" id="UP000736335">
    <property type="component" value="Unassembled WGS sequence"/>
</dbReference>
<reference evidence="1" key="2">
    <citation type="submission" date="2020-11" db="EMBL/GenBank/DDBJ databases">
        <authorList>
            <consortium name="DOE Joint Genome Institute"/>
            <person name="Kuo A."/>
            <person name="Miyauchi S."/>
            <person name="Kiss E."/>
            <person name="Drula E."/>
            <person name="Kohler A."/>
            <person name="Sanchez-Garcia M."/>
            <person name="Andreopoulos B."/>
            <person name="Barry K.W."/>
            <person name="Bonito G."/>
            <person name="Buee M."/>
            <person name="Carver A."/>
            <person name="Chen C."/>
            <person name="Cichocki N."/>
            <person name="Clum A."/>
            <person name="Culley D."/>
            <person name="Crous P.W."/>
            <person name="Fauchery L."/>
            <person name="Girlanda M."/>
            <person name="Hayes R."/>
            <person name="Keri Z."/>
            <person name="Labutti K."/>
            <person name="Lipzen A."/>
            <person name="Lombard V."/>
            <person name="Magnuson J."/>
            <person name="Maillard F."/>
            <person name="Morin E."/>
            <person name="Murat C."/>
            <person name="Nolan M."/>
            <person name="Ohm R."/>
            <person name="Pangilinan J."/>
            <person name="Pereira M."/>
            <person name="Perotto S."/>
            <person name="Peter M."/>
            <person name="Riley R."/>
            <person name="Sitrit Y."/>
            <person name="Stielow B."/>
            <person name="Szollosi G."/>
            <person name="Zifcakova L."/>
            <person name="Stursova M."/>
            <person name="Spatafora J.W."/>
            <person name="Tedersoo L."/>
            <person name="Vaario L.-M."/>
            <person name="Yamada A."/>
            <person name="Yan M."/>
            <person name="Wang P."/>
            <person name="Xu J."/>
            <person name="Bruns T."/>
            <person name="Baldrian P."/>
            <person name="Vilgalys R."/>
            <person name="Henrissat B."/>
            <person name="Grigoriev I.V."/>
            <person name="Hibbett D."/>
            <person name="Nagy L.G."/>
            <person name="Martin F.M."/>
        </authorList>
    </citation>
    <scope>NUCLEOTIDE SEQUENCE</scope>
    <source>
        <strain evidence="1">UH-Tt-Lm1</strain>
    </source>
</reference>
<dbReference type="AlphaFoldDB" id="A0A9P6L6M0"/>
<comment type="caution">
    <text evidence="1">The sequence shown here is derived from an EMBL/GenBank/DDBJ whole genome shotgun (WGS) entry which is preliminary data.</text>
</comment>
<gene>
    <name evidence="1" type="ORF">BJ322DRAFT_1109313</name>
</gene>
<organism evidence="1 2">
    <name type="scientific">Thelephora terrestris</name>
    <dbReference type="NCBI Taxonomy" id="56493"/>
    <lineage>
        <taxon>Eukaryota</taxon>
        <taxon>Fungi</taxon>
        <taxon>Dikarya</taxon>
        <taxon>Basidiomycota</taxon>
        <taxon>Agaricomycotina</taxon>
        <taxon>Agaricomycetes</taxon>
        <taxon>Thelephorales</taxon>
        <taxon>Thelephoraceae</taxon>
        <taxon>Thelephora</taxon>
    </lineage>
</organism>
<keyword evidence="2" id="KW-1185">Reference proteome</keyword>
<proteinExistence type="predicted"/>
<name>A0A9P6L6M0_9AGAM</name>
<protein>
    <submittedName>
        <fullName evidence="1">Uncharacterized protein</fullName>
    </submittedName>
</protein>
<accession>A0A9P6L6M0</accession>
<evidence type="ECO:0000313" key="1">
    <source>
        <dbReference type="EMBL" id="KAF9784601.1"/>
    </source>
</evidence>
<dbReference type="EMBL" id="WIUZ02000008">
    <property type="protein sequence ID" value="KAF9784601.1"/>
    <property type="molecule type" value="Genomic_DNA"/>
</dbReference>
<reference evidence="1" key="1">
    <citation type="journal article" date="2020" name="Nat. Commun.">
        <title>Large-scale genome sequencing of mycorrhizal fungi provides insights into the early evolution of symbiotic traits.</title>
        <authorList>
            <person name="Miyauchi S."/>
            <person name="Kiss E."/>
            <person name="Kuo A."/>
            <person name="Drula E."/>
            <person name="Kohler A."/>
            <person name="Sanchez-Garcia M."/>
            <person name="Morin E."/>
            <person name="Andreopoulos B."/>
            <person name="Barry K.W."/>
            <person name="Bonito G."/>
            <person name="Buee M."/>
            <person name="Carver A."/>
            <person name="Chen C."/>
            <person name="Cichocki N."/>
            <person name="Clum A."/>
            <person name="Culley D."/>
            <person name="Crous P.W."/>
            <person name="Fauchery L."/>
            <person name="Girlanda M."/>
            <person name="Hayes R.D."/>
            <person name="Keri Z."/>
            <person name="LaButti K."/>
            <person name="Lipzen A."/>
            <person name="Lombard V."/>
            <person name="Magnuson J."/>
            <person name="Maillard F."/>
            <person name="Murat C."/>
            <person name="Nolan M."/>
            <person name="Ohm R.A."/>
            <person name="Pangilinan J."/>
            <person name="Pereira M.F."/>
            <person name="Perotto S."/>
            <person name="Peter M."/>
            <person name="Pfister S."/>
            <person name="Riley R."/>
            <person name="Sitrit Y."/>
            <person name="Stielow J.B."/>
            <person name="Szollosi G."/>
            <person name="Zifcakova L."/>
            <person name="Stursova M."/>
            <person name="Spatafora J.W."/>
            <person name="Tedersoo L."/>
            <person name="Vaario L.M."/>
            <person name="Yamada A."/>
            <person name="Yan M."/>
            <person name="Wang P."/>
            <person name="Xu J."/>
            <person name="Bruns T."/>
            <person name="Baldrian P."/>
            <person name="Vilgalys R."/>
            <person name="Dunand C."/>
            <person name="Henrissat B."/>
            <person name="Grigoriev I.V."/>
            <person name="Hibbett D."/>
            <person name="Nagy L.G."/>
            <person name="Martin F.M."/>
        </authorList>
    </citation>
    <scope>NUCLEOTIDE SEQUENCE</scope>
    <source>
        <strain evidence="1">UH-Tt-Lm1</strain>
    </source>
</reference>